<feature type="domain" description="Ig-like" evidence="8">
    <location>
        <begin position="1995"/>
        <end position="2077"/>
    </location>
</feature>
<dbReference type="GO" id="GO:0004672">
    <property type="term" value="F:protein kinase activity"/>
    <property type="evidence" value="ECO:0007669"/>
    <property type="project" value="InterPro"/>
</dbReference>
<feature type="domain" description="Ig-like" evidence="8">
    <location>
        <begin position="230"/>
        <end position="295"/>
    </location>
</feature>
<feature type="domain" description="Ig-like" evidence="8">
    <location>
        <begin position="2175"/>
        <end position="2264"/>
    </location>
</feature>
<comment type="caution">
    <text evidence="9">The sequence shown here is derived from an EMBL/GenBank/DDBJ whole genome shotgun (WGS) entry which is preliminary data.</text>
</comment>
<dbReference type="PROSITE" id="PS50835">
    <property type="entry name" value="IG_LIKE"/>
    <property type="match status" value="21"/>
</dbReference>
<evidence type="ECO:0000256" key="5">
    <source>
        <dbReference type="ARBA" id="ARBA00023319"/>
    </source>
</evidence>
<feature type="domain" description="Ig-like" evidence="8">
    <location>
        <begin position="691"/>
        <end position="781"/>
    </location>
</feature>
<dbReference type="InterPro" id="IPR007110">
    <property type="entry name" value="Ig-like_dom"/>
</dbReference>
<dbReference type="SUPFAM" id="SSF56112">
    <property type="entry name" value="Protein kinase-like (PK-like)"/>
    <property type="match status" value="1"/>
</dbReference>
<keyword evidence="3" id="KW-1015">Disulfide bond</keyword>
<dbReference type="Gene3D" id="1.10.510.10">
    <property type="entry name" value="Transferase(Phosphotransferase) domain 1"/>
    <property type="match status" value="1"/>
</dbReference>
<evidence type="ECO:0000256" key="2">
    <source>
        <dbReference type="ARBA" id="ARBA00023136"/>
    </source>
</evidence>
<feature type="domain" description="Ig-like" evidence="8">
    <location>
        <begin position="2080"/>
        <end position="2170"/>
    </location>
</feature>
<dbReference type="GO" id="GO:0050839">
    <property type="term" value="F:cell adhesion molecule binding"/>
    <property type="evidence" value="ECO:0007669"/>
    <property type="project" value="TreeGrafter"/>
</dbReference>
<dbReference type="InterPro" id="IPR003599">
    <property type="entry name" value="Ig_sub"/>
</dbReference>
<feature type="domain" description="Ig-like" evidence="8">
    <location>
        <begin position="526"/>
        <end position="597"/>
    </location>
</feature>
<dbReference type="InterPro" id="IPR011009">
    <property type="entry name" value="Kinase-like_dom_sf"/>
</dbReference>
<dbReference type="EMBL" id="JAODUP010000951">
    <property type="protein sequence ID" value="KAK2142465.1"/>
    <property type="molecule type" value="Genomic_DNA"/>
</dbReference>
<feature type="domain" description="Ig-like" evidence="8">
    <location>
        <begin position="1651"/>
        <end position="1742"/>
    </location>
</feature>
<feature type="transmembrane region" description="Helical" evidence="6">
    <location>
        <begin position="2660"/>
        <end position="2683"/>
    </location>
</feature>
<feature type="domain" description="Ig-like" evidence="8">
    <location>
        <begin position="1291"/>
        <end position="1366"/>
    </location>
</feature>
<keyword evidence="10" id="KW-1185">Reference proteome</keyword>
<feature type="domain" description="Ig-like" evidence="8">
    <location>
        <begin position="1748"/>
        <end position="1827"/>
    </location>
</feature>
<dbReference type="SMART" id="SM00409">
    <property type="entry name" value="IG"/>
    <property type="match status" value="24"/>
</dbReference>
<dbReference type="GO" id="GO:0005911">
    <property type="term" value="C:cell-cell junction"/>
    <property type="evidence" value="ECO:0007669"/>
    <property type="project" value="TreeGrafter"/>
</dbReference>
<accession>A0AAD9MR73</accession>
<feature type="domain" description="Protein kinase" evidence="7">
    <location>
        <begin position="2777"/>
        <end position="3042"/>
    </location>
</feature>
<evidence type="ECO:0000313" key="10">
    <source>
        <dbReference type="Proteomes" id="UP001208570"/>
    </source>
</evidence>
<dbReference type="GO" id="GO:0098609">
    <property type="term" value="P:cell-cell adhesion"/>
    <property type="evidence" value="ECO:0007669"/>
    <property type="project" value="TreeGrafter"/>
</dbReference>
<evidence type="ECO:0000259" key="7">
    <source>
        <dbReference type="PROSITE" id="PS50011"/>
    </source>
</evidence>
<evidence type="ECO:0000256" key="1">
    <source>
        <dbReference type="ARBA" id="ARBA00004479"/>
    </source>
</evidence>
<dbReference type="Pfam" id="PF13927">
    <property type="entry name" value="Ig_3"/>
    <property type="match status" value="14"/>
</dbReference>
<dbReference type="Proteomes" id="UP001208570">
    <property type="component" value="Unassembled WGS sequence"/>
</dbReference>
<dbReference type="InterPro" id="IPR036179">
    <property type="entry name" value="Ig-like_dom_sf"/>
</dbReference>
<dbReference type="PRINTS" id="PR00109">
    <property type="entry name" value="TYRKINASE"/>
</dbReference>
<proteinExistence type="predicted"/>
<keyword evidence="6" id="KW-1133">Transmembrane helix</keyword>
<feature type="domain" description="Ig-like" evidence="8">
    <location>
        <begin position="316"/>
        <end position="406"/>
    </location>
</feature>
<dbReference type="InterPro" id="IPR000719">
    <property type="entry name" value="Prot_kinase_dom"/>
</dbReference>
<evidence type="ECO:0000313" key="9">
    <source>
        <dbReference type="EMBL" id="KAK2142465.1"/>
    </source>
</evidence>
<keyword evidence="5" id="KW-0393">Immunoglobulin domain</keyword>
<dbReference type="Pfam" id="PF07714">
    <property type="entry name" value="PK_Tyr_Ser-Thr"/>
    <property type="match status" value="1"/>
</dbReference>
<dbReference type="Gene3D" id="2.60.40.10">
    <property type="entry name" value="Immunoglobulins"/>
    <property type="match status" value="23"/>
</dbReference>
<keyword evidence="4" id="KW-0325">Glycoprotein</keyword>
<dbReference type="PANTHER" id="PTHR11640">
    <property type="entry name" value="NEPHRIN"/>
    <property type="match status" value="1"/>
</dbReference>
<dbReference type="SMART" id="SM00408">
    <property type="entry name" value="IGc2"/>
    <property type="match status" value="18"/>
</dbReference>
<feature type="domain" description="Ig-like" evidence="8">
    <location>
        <begin position="1457"/>
        <end position="1547"/>
    </location>
</feature>
<feature type="domain" description="Ig-like" evidence="8">
    <location>
        <begin position="1081"/>
        <end position="1171"/>
    </location>
</feature>
<name>A0AAD9MR73_9ANNE</name>
<dbReference type="CDD" id="cd00096">
    <property type="entry name" value="Ig"/>
    <property type="match status" value="5"/>
</dbReference>
<feature type="domain" description="Ig-like" evidence="8">
    <location>
        <begin position="996"/>
        <end position="1063"/>
    </location>
</feature>
<gene>
    <name evidence="9" type="ORF">LSH36_951g02001</name>
</gene>
<keyword evidence="2 6" id="KW-0472">Membrane</keyword>
<feature type="domain" description="Ig-like" evidence="8">
    <location>
        <begin position="901"/>
        <end position="976"/>
    </location>
</feature>
<feature type="domain" description="Ig-like" evidence="8">
    <location>
        <begin position="2356"/>
        <end position="2446"/>
    </location>
</feature>
<dbReference type="GO" id="GO:0005886">
    <property type="term" value="C:plasma membrane"/>
    <property type="evidence" value="ECO:0007669"/>
    <property type="project" value="TreeGrafter"/>
</dbReference>
<dbReference type="InterPro" id="IPR003598">
    <property type="entry name" value="Ig_sub2"/>
</dbReference>
<feature type="domain" description="Ig-like" evidence="8">
    <location>
        <begin position="606"/>
        <end position="673"/>
    </location>
</feature>
<comment type="subcellular location">
    <subcellularLocation>
        <location evidence="1">Membrane</location>
        <topology evidence="1">Single-pass type I membrane protein</topology>
    </subcellularLocation>
</comment>
<dbReference type="GO" id="GO:0005524">
    <property type="term" value="F:ATP binding"/>
    <property type="evidence" value="ECO:0007669"/>
    <property type="project" value="InterPro"/>
</dbReference>
<evidence type="ECO:0000256" key="4">
    <source>
        <dbReference type="ARBA" id="ARBA00023180"/>
    </source>
</evidence>
<keyword evidence="6" id="KW-0812">Transmembrane</keyword>
<feature type="domain" description="Ig-like" evidence="8">
    <location>
        <begin position="1372"/>
        <end position="1451"/>
    </location>
</feature>
<feature type="domain" description="Ig-like" evidence="8">
    <location>
        <begin position="1833"/>
        <end position="1923"/>
    </location>
</feature>
<dbReference type="InterPro" id="IPR051275">
    <property type="entry name" value="Cell_adhesion_signaling"/>
</dbReference>
<dbReference type="PROSITE" id="PS50011">
    <property type="entry name" value="PROTEIN_KINASE_DOM"/>
    <property type="match status" value="1"/>
</dbReference>
<organism evidence="9 10">
    <name type="scientific">Paralvinella palmiformis</name>
    <dbReference type="NCBI Taxonomy" id="53620"/>
    <lineage>
        <taxon>Eukaryota</taxon>
        <taxon>Metazoa</taxon>
        <taxon>Spiralia</taxon>
        <taxon>Lophotrochozoa</taxon>
        <taxon>Annelida</taxon>
        <taxon>Polychaeta</taxon>
        <taxon>Sedentaria</taxon>
        <taxon>Canalipalpata</taxon>
        <taxon>Terebellida</taxon>
        <taxon>Terebelliformia</taxon>
        <taxon>Alvinellidae</taxon>
        <taxon>Paralvinella</taxon>
    </lineage>
</organism>
<reference evidence="9" key="1">
    <citation type="journal article" date="2023" name="Mol. Biol. Evol.">
        <title>Third-Generation Sequencing Reveals the Adaptive Role of the Epigenome in Three Deep-Sea Polychaetes.</title>
        <authorList>
            <person name="Perez M."/>
            <person name="Aroh O."/>
            <person name="Sun Y."/>
            <person name="Lan Y."/>
            <person name="Juniper S.K."/>
            <person name="Young C.R."/>
            <person name="Angers B."/>
            <person name="Qian P.Y."/>
        </authorList>
    </citation>
    <scope>NUCLEOTIDE SEQUENCE</scope>
    <source>
        <strain evidence="9">P08H-3</strain>
    </source>
</reference>
<dbReference type="SUPFAM" id="SSF48726">
    <property type="entry name" value="Immunoglobulin"/>
    <property type="match status" value="18"/>
</dbReference>
<dbReference type="PANTHER" id="PTHR11640:SF31">
    <property type="entry name" value="IRREGULAR CHIASM C-ROUGHEST PROTEIN-RELATED"/>
    <property type="match status" value="1"/>
</dbReference>
<protein>
    <submittedName>
        <fullName evidence="9">Uncharacterized protein</fullName>
    </submittedName>
</protein>
<feature type="domain" description="Ig-like" evidence="8">
    <location>
        <begin position="127"/>
        <end position="220"/>
    </location>
</feature>
<evidence type="ECO:0000256" key="6">
    <source>
        <dbReference type="SAM" id="Phobius"/>
    </source>
</evidence>
<dbReference type="InterPro" id="IPR001245">
    <property type="entry name" value="Ser-Thr/Tyr_kinase_cat_dom"/>
</dbReference>
<sequence length="3047" mass="339516">MSIAGLKFVSWPNAVGGYINKSVTLQWTVDKPVNRTWEGNITFDMEPPKLVCKWKTLITGAIQASYGSDYDANKVSLNVTLGSRSVYVTLHNLEIDDARYNYVLIIVVDGNDTLINSVAWIVIYNAPIVNIFKKQSFGDAATTCSANSTSILSSSMPHDLKPTMIYYWTVDRNFTLNNGTYYVSGPANETLILSNIQLIHNATRYECTAQESGSQYQSVAKGELFVSSNPSSPSTTPKDEHILVENDNLTLKCLVHCQPECSLSWSKDSGPTISNESQLVLSFIRRNQQGRYTCTDGNNMSPHVYYDTYVGVNYPPELNITQTPSDELIQGSQLILNCTVDSRPAPIKFAWYNFTSLNPQLLGCSVKSKTHCLLKVPVLDILHSGTYQCSAYNGVSGYTRLNKTITIYGPPRILKLDPADSARLANIGQTAYFKVWVISQPLPEVNQWHWKFVKSDSVPENVHLTVSGNMAILNITNVTKQHYGTYYVWTRNKYGELKQGHLNFTLKERDKLKLSVQQIPSGPLVEGVNVTLLCTYRGEPTPFIFSWKKKKSDLGCTQSLENNCTLIIYNLSIHDSGTYECITDNGGVAVTIKKNLTIFDFVASPPTPSITPTGDHTVEENDTLTLTCLAHCQPECSFSWSKDSGPTISNESQLVLSFIRRNQQGRYTCTVDNKIPPSAFNDSFVFVNYPPELNITQTPSGDLIRGSQLTLNCTVNSRPAPIKFAWYNLTSHGPQLLGCSAESDTECLLEVPVLDIPHSGTYQCSAYNGVSGYTRLNKTITIYGPPRILKLYPANSAHLVTIGQTAYFKVWVTSQPLPEVNQWHWMLATNRSVRENVHLTVSGNMAILNITNVTKYHFGTYFVWTKNDYGELKQGHLRFRLKQREKLNLTVEQNPIGPLIKGASVVLICYSHGEPPPFIFTWKKKKATKYEDLGCSTTFENHCKLSMSNLSIHDSGTYECKASNGRETVTVNKTLTILASPPTPSITPTDFVASPPTPSITPTGDHTVEENDTLTLTCLAHCQPECSFSWSKDSGPTISNESQLVLSFIRRNQQGRYTCTVDNKIPPSAFNDSFVFVNYPPELNITQTPSGDLIRGSQLTLNCTVNSRPAPIKFAWYNLTSHGPQLLGCSAESDTECLLEVPVLDIPHSGTYQCSAYNGVSGYTRLNKTITIYGPPRILKLYPDNSAHLVTIGQTAYFKVWVISQPLPEVNQWHWMLATNRSVRENVHLTVSGNMAILNITNVTKYHFGTYFVWTKNDYGELKQGHLRFRLKQREKLNLTVEQNPIGPLIKGASVVLICYSRGEPPPFIFTWKKKKATKYEDLGCSTTFENHCKLSMSNLSIHDSGTYECKASNGRETVTVNKTLTILASPPTPSITPTGEHTIAENDTLTLTCFAHCQPECSFSWSKDSGPTISNESQLVLSFIRRNQQGRYTCTVDNKIPPSAFQESLVFVKYPPELNITQSPSGELIQGSQLILNCTVDSRPAPIKFAWYNLTSHGPQLLGCSAESDTECLLEVPVLDILHSGTYQCSVYNGVSGYTRLNKTITIYGPPRILKLDPADSARRANIGQTAYFKVWVISQPLPEVNQWHWKFVKSDSVPENVHLTVSGNMAILNITNVTKQHYGTYYVWTRNKYGELKQGHLNFTLKEREKLKLVTKQIPSGPLKEGSDVTFICYSHDTPPPLMLSWMKITPTGSIDLGCTEKNKTYCSLSLSNVSKLNSGTYGCKTQSAEEAGIIKTNINIFTSPPTPSITPTGEHTIAENDTLTLTCLAHCQPECRFSWSKDSGPTISNESQLVLSFIRRNQQGRYTCTVDNKIPPSAFQESLVFVKYPPELNITQTPSGDLTQGSQLILNCTVDSRPAPIQFAWYNFTSLTPQLLGCSVKSKTHCLLKVPVLDIHHSGTYQCSAYNGVSGYTRLNKTITIYENLKLITKQIPSGPHKEGSDVTLICYSHDTPPPLKLSWTRITPTGSIDLGCTEKKKTYCSLTLSNVTSPPTPSITPTGDHTVEENDNLTLTCLAHCQPECSFSWSKDSGPTISNESQLVLSFIRRNQQGRYTCTVDNKIPPHAHYDTYVGVNYPPKLNITQTPSGDLTHGSQLILNCTVDSRPAPIKFAWYNLTSLSPQLLGCSVKSKTHCLLKVPVLDIHHSGTYQCSAYNGVLGYTRLNKTITIYENPKLIIKHTSSGPHGEDSGVTLICSSHDTPPPLKLSWMKITPTGSIDLGCTEKNKTYCSLTLSNVTKLNSGSYGCKSWHAGEAVTVKMNLTVYTSPPTPSITPTGEQHIIEENDNLTLTCLAHCQPECSFSWSKDSGPIISNESQLVLSFIRRNQQGRYTCTVDNKISPSAFQESLVFVKYPPQLNIKQTPNGNLTQGSQLVLNCTVDSRPAPIQFAWYNLTSHGPQLLGCSVESETLCLLEVPVLDILHSGTYQCSAYNGVSGYTRLNKTITIYGPPRIMKIYPADLIHYVNIGDTTYFKVWIIANPVPEQKQWHLRFFPNNSFPENVHLTVSGDVAVLNITNVTKNHYGTYSVWAMNKYGGWKESDLNFRVVETGLSLFYKMPVVKIIGNKARIHFLVTGPLTHLKVKNCIYGTTACTTENVQLSRPRRKRAISKDVHDFKEDLYLVNPNASAWSFSFWMYQGDTLLTPKPHVVTARRCSCPYEIISAALVAAFIAVIIFIITCDLLAEGCRQRKMLINRRKGTRHTYGNLVMVVNESDVARRLGADVARKDDPEINSKDNLTINDEINLETDDKDKLTTSIVPSDPNLALPNVNYFTPGNIILLSLINDGNAYQVWKGKLVIDKKLHQDVIIKIHKGLNEGYVRYLIRQAESLTKLDNNQYIIDCLGMASDNKALVMEIASMGNLRQYLEGKAKESSSNSARLPSLPAIHFIRQILDGVEAVRGLEPPCLFYCLCASNVLLSGDKNCKLSGFASSGMVRRREQWEEANKVPRPIRWLSPEATTLNHIPESDIWSFGVIMWEIFSEGKEPFDELSNDEVKLKVLGGQTLPKPTKCSDETFDIMELCWKREPSNRPTLDYISDALSTVRRLES</sequence>
<feature type="domain" description="Ig-like" evidence="8">
    <location>
        <begin position="1942"/>
        <end position="1965"/>
    </location>
</feature>
<evidence type="ECO:0000259" key="8">
    <source>
        <dbReference type="PROSITE" id="PS50835"/>
    </source>
</evidence>
<evidence type="ECO:0000256" key="3">
    <source>
        <dbReference type="ARBA" id="ARBA00023157"/>
    </source>
</evidence>
<dbReference type="InterPro" id="IPR013783">
    <property type="entry name" value="Ig-like_fold"/>
</dbReference>
<feature type="domain" description="Ig-like" evidence="8">
    <location>
        <begin position="2272"/>
        <end position="2350"/>
    </location>
</feature>